<evidence type="ECO:0000313" key="3">
    <source>
        <dbReference type="EMBL" id="MFO7193874.1"/>
    </source>
</evidence>
<organism evidence="4">
    <name type="scientific">Thermocrispum agreste</name>
    <dbReference type="NCBI Taxonomy" id="37925"/>
    <lineage>
        <taxon>Bacteria</taxon>
        <taxon>Bacillati</taxon>
        <taxon>Actinomycetota</taxon>
        <taxon>Actinomycetes</taxon>
        <taxon>Pseudonocardiales</taxon>
        <taxon>Pseudonocardiaceae</taxon>
        <taxon>Thermocrispum</taxon>
    </lineage>
</organism>
<reference evidence="3" key="1">
    <citation type="submission" date="2018-05" db="EMBL/GenBank/DDBJ databases">
        <authorList>
            <person name="Moura L."/>
            <person name="Setubal J.C."/>
        </authorList>
    </citation>
    <scope>NUCLEOTIDE SEQUENCE</scope>
    <source>
        <strain evidence="3">ZC4RG45</strain>
    </source>
</reference>
<comment type="caution">
    <text evidence="4">The sequence shown here is derived from an EMBL/GenBank/DDBJ whole genome shotgun (WGS) entry which is preliminary data.</text>
</comment>
<gene>
    <name evidence="3" type="ORF">DIU77_016645</name>
    <name evidence="4" type="ORF">DIU77_17960</name>
</gene>
<evidence type="ECO:0000313" key="4">
    <source>
        <dbReference type="EMBL" id="PZM90454.1"/>
    </source>
</evidence>
<dbReference type="Proteomes" id="UP000249324">
    <property type="component" value="Unassembled WGS sequence"/>
</dbReference>
<evidence type="ECO:0000313" key="5">
    <source>
        <dbReference type="Proteomes" id="UP000249324"/>
    </source>
</evidence>
<reference evidence="3 5" key="3">
    <citation type="journal article" date="2021" name="BMC Genomics">
        <title>Genome-resolved metagenome and metatranscriptome analyses of thermophilic composting reveal key bacterial players and their metabolic interactions.</title>
        <authorList>
            <person name="Braga L.P.P."/>
            <person name="Pereira R.V."/>
            <person name="Martins L.F."/>
            <person name="Moura L.M.S."/>
            <person name="Sanchez F.B."/>
            <person name="Patane J.S.L."/>
            <person name="da Silva A.M."/>
            <person name="Setubal J.C."/>
        </authorList>
    </citation>
    <scope>NUCLEOTIDE SEQUENCE [LARGE SCALE GENOMIC DNA]</scope>
    <source>
        <strain evidence="3">ZC4RG45</strain>
    </source>
</reference>
<dbReference type="EMBL" id="QGUI02000293">
    <property type="protein sequence ID" value="MFO7193874.1"/>
    <property type="molecule type" value="Genomic_DNA"/>
</dbReference>
<dbReference type="InterPro" id="IPR018929">
    <property type="entry name" value="DUF2510"/>
</dbReference>
<sequence>MQPQAGWYQDPTGRNQLRYWDGSQWTTHVSNNGVMADEAAQPQAPPASYATAGTSTHQPYESGGSATQPSADAGQGQPPAQAGGFSAALGAQPSTSRVAGIDPTLLKDSLAKAEVQPRSGDGTLTGEPVLVVARTADEKSAYRYHICSASGQLLAVCATEGATDANASSQRGRTDHFQLRGPNGNLLGRLIHRRPQPLEGFFSLVGQNGTEIAQVQQKNAYGRFIFHIVAGEKTVAMLYSPERRARLFWIVDAKENKLAKMIRVGPDANVRLFGRSTKAAGPYVVDLPQRQPEPLASVIPILPIVVDLSLEADPSV</sequence>
<reference evidence="3" key="4">
    <citation type="submission" date="2023-08" db="EMBL/GenBank/DDBJ databases">
        <authorList>
            <person name="Guima S.E.S."/>
            <person name="Martins L.F."/>
            <person name="Silva A.M."/>
            <person name="Setubal J.C."/>
        </authorList>
    </citation>
    <scope>NUCLEOTIDE SEQUENCE</scope>
    <source>
        <strain evidence="3">ZC4RG45</strain>
    </source>
</reference>
<feature type="region of interest" description="Disordered" evidence="1">
    <location>
        <begin position="27"/>
        <end position="88"/>
    </location>
</feature>
<dbReference type="Pfam" id="PF10708">
    <property type="entry name" value="DUF2510"/>
    <property type="match status" value="1"/>
</dbReference>
<evidence type="ECO:0000256" key="1">
    <source>
        <dbReference type="SAM" id="MobiDB-lite"/>
    </source>
</evidence>
<dbReference type="AlphaFoldDB" id="A0A2W4IUU5"/>
<accession>A0A2W4IUU5</accession>
<dbReference type="EMBL" id="QGUI01000867">
    <property type="protein sequence ID" value="PZM90454.1"/>
    <property type="molecule type" value="Genomic_DNA"/>
</dbReference>
<feature type="compositionally biased region" description="Polar residues" evidence="1">
    <location>
        <begin position="51"/>
        <end position="67"/>
    </location>
</feature>
<feature type="domain" description="DUF2510" evidence="2">
    <location>
        <begin position="5"/>
        <end position="33"/>
    </location>
</feature>
<reference evidence="4" key="2">
    <citation type="submission" date="2018-05" db="EMBL/GenBank/DDBJ databases">
        <authorList>
            <person name="Lanie J.A."/>
            <person name="Ng W.-L."/>
            <person name="Kazmierczak K.M."/>
            <person name="Andrzejewski T.M."/>
            <person name="Davidsen T.M."/>
            <person name="Wayne K.J."/>
            <person name="Tettelin H."/>
            <person name="Glass J.I."/>
            <person name="Rusch D."/>
            <person name="Podicherti R."/>
            <person name="Tsui H.-C.T."/>
            <person name="Winkler M.E."/>
        </authorList>
    </citation>
    <scope>NUCLEOTIDE SEQUENCE</scope>
    <source>
        <strain evidence="4">ZC4RG45</strain>
    </source>
</reference>
<feature type="compositionally biased region" description="Low complexity" evidence="1">
    <location>
        <begin position="68"/>
        <end position="88"/>
    </location>
</feature>
<dbReference type="STRING" id="1111738.GCA_000427905_00990"/>
<proteinExistence type="predicted"/>
<evidence type="ECO:0000259" key="2">
    <source>
        <dbReference type="Pfam" id="PF10708"/>
    </source>
</evidence>
<name>A0A2W4IUU5_9PSEU</name>
<protein>
    <submittedName>
        <fullName evidence="3">DUF2510 domain-containing protein</fullName>
    </submittedName>
</protein>